<accession>A0A2S4UNL8</accession>
<dbReference type="VEuPathDB" id="FungiDB:PSHT_13838"/>
<evidence type="ECO:0000313" key="2">
    <source>
        <dbReference type="EMBL" id="POW22435.1"/>
    </source>
</evidence>
<evidence type="ECO:0000313" key="3">
    <source>
        <dbReference type="Proteomes" id="UP000238274"/>
    </source>
</evidence>
<comment type="caution">
    <text evidence="1">The sequence shown here is derived from an EMBL/GenBank/DDBJ whole genome shotgun (WGS) entry which is preliminary data.</text>
</comment>
<protein>
    <submittedName>
        <fullName evidence="1">Uncharacterized protein</fullName>
    </submittedName>
</protein>
<dbReference type="EMBL" id="PKSM01000287">
    <property type="protein sequence ID" value="POV98859.1"/>
    <property type="molecule type" value="Genomic_DNA"/>
</dbReference>
<organism evidence="1 3">
    <name type="scientific">Puccinia striiformis</name>
    <dbReference type="NCBI Taxonomy" id="27350"/>
    <lineage>
        <taxon>Eukaryota</taxon>
        <taxon>Fungi</taxon>
        <taxon>Dikarya</taxon>
        <taxon>Basidiomycota</taxon>
        <taxon>Pucciniomycotina</taxon>
        <taxon>Pucciniomycetes</taxon>
        <taxon>Pucciniales</taxon>
        <taxon>Pucciniaceae</taxon>
        <taxon>Puccinia</taxon>
    </lineage>
</organism>
<dbReference type="VEuPathDB" id="FungiDB:PSHT_01367"/>
<name>A0A2S4UNL8_9BASI</name>
<gene>
    <name evidence="2" type="ORF">PSHT_01367</name>
    <name evidence="1" type="ORF">PSHT_13838</name>
</gene>
<dbReference type="AlphaFoldDB" id="A0A2S4UNL8"/>
<dbReference type="EMBL" id="PKSM01000010">
    <property type="protein sequence ID" value="POW22435.1"/>
    <property type="molecule type" value="Genomic_DNA"/>
</dbReference>
<keyword evidence="3" id="KW-1185">Reference proteome</keyword>
<reference evidence="3" key="2">
    <citation type="journal article" date="2018" name="BMC Genomics">
        <title>Genomic insights into host adaptation between the wheat stripe rust pathogen (Puccinia striiformis f. sp. tritici) and the barley stripe rust pathogen (Puccinia striiformis f. sp. hordei).</title>
        <authorList>
            <person name="Xia C."/>
            <person name="Wang M."/>
            <person name="Yin C."/>
            <person name="Cornejo O.E."/>
            <person name="Hulbert S.H."/>
            <person name="Chen X."/>
        </authorList>
    </citation>
    <scope>NUCLEOTIDE SEQUENCE [LARGE SCALE GENOMIC DNA]</scope>
    <source>
        <strain evidence="3">93TX-2</strain>
    </source>
</reference>
<sequence>MLSQILALPNGTITISDPEVPTAADIHPKILALPNSTITISDPEVPTAADIHPSIIITVYDPLNHQTIWSSDDQPL</sequence>
<reference evidence="3" key="3">
    <citation type="journal article" date="2018" name="Mol. Plant Microbe Interact.">
        <title>Genome sequence resources for the wheat stripe rust pathogen (Puccinia striiformis f. sp. tritici) and the barley stripe rust pathogen (Puccinia striiformis f. sp. hordei).</title>
        <authorList>
            <person name="Xia C."/>
            <person name="Wang M."/>
            <person name="Yin C."/>
            <person name="Cornejo O.E."/>
            <person name="Hulbert S.H."/>
            <person name="Chen X."/>
        </authorList>
    </citation>
    <scope>NUCLEOTIDE SEQUENCE [LARGE SCALE GENOMIC DNA]</scope>
    <source>
        <strain evidence="3">93TX-2</strain>
    </source>
</reference>
<dbReference type="Proteomes" id="UP000238274">
    <property type="component" value="Unassembled WGS sequence"/>
</dbReference>
<reference evidence="1 3" key="1">
    <citation type="submission" date="2017-12" db="EMBL/GenBank/DDBJ databases">
        <title>Gene loss provides genomic basis for host adaptation in cereal stripe rust fungi.</title>
        <authorList>
            <person name="Xia C."/>
        </authorList>
    </citation>
    <scope>NUCLEOTIDE SEQUENCE [LARGE SCALE GENOMIC DNA]</scope>
    <source>
        <strain evidence="1 3">93TX-2</strain>
    </source>
</reference>
<proteinExistence type="predicted"/>
<evidence type="ECO:0000313" key="1">
    <source>
        <dbReference type="EMBL" id="POV98859.1"/>
    </source>
</evidence>